<name>A0A7Z0LKC7_9GAMM</name>
<dbReference type="AlphaFoldDB" id="A0A7Z0LKC7"/>
<keyword evidence="2" id="KW-1185">Reference proteome</keyword>
<accession>A0A7Z0LKC7</accession>
<organism evidence="1 2">
    <name type="scientific">Vreelandella salicampi</name>
    <dbReference type="NCBI Taxonomy" id="1449798"/>
    <lineage>
        <taxon>Bacteria</taxon>
        <taxon>Pseudomonadati</taxon>
        <taxon>Pseudomonadota</taxon>
        <taxon>Gammaproteobacteria</taxon>
        <taxon>Oceanospirillales</taxon>
        <taxon>Halomonadaceae</taxon>
        <taxon>Vreelandella</taxon>
    </lineage>
</organism>
<reference evidence="1 2" key="1">
    <citation type="journal article" date="2015" name="Int. J. Syst. Evol. Microbiol.">
        <title>Halomonas salicampi sp. nov., a halotolerant and alkalitolerant bacterium isolated from a saltern soil.</title>
        <authorList>
            <person name="Lee J.C."/>
            <person name="Kim Y.S."/>
            <person name="Yun B.S."/>
            <person name="Whang K.S."/>
        </authorList>
    </citation>
    <scope>NUCLEOTIDE SEQUENCE [LARGE SCALE GENOMIC DNA]</scope>
    <source>
        <strain evidence="1 2">BH103</strain>
    </source>
</reference>
<dbReference type="Pfam" id="PF06296">
    <property type="entry name" value="RelE"/>
    <property type="match status" value="1"/>
</dbReference>
<dbReference type="Proteomes" id="UP000586119">
    <property type="component" value="Unassembled WGS sequence"/>
</dbReference>
<dbReference type="RefSeq" id="WP_179929775.1">
    <property type="nucleotide sequence ID" value="NZ_JACCDF010000004.1"/>
</dbReference>
<protein>
    <submittedName>
        <fullName evidence="1">Type II toxin-antitoxin system RelE/ParE family toxin</fullName>
    </submittedName>
</protein>
<sequence>MRVFKNKVFSKWAAKVGLDDAAMLAAVAEMERGLVDADLGGHVVKKRVAVGGRGKSGGGRTLLAYRVGNKAFFVYGFAKNSRANISADELKALKHLAKELLGYGEKALAEAIKHGALIEVKNDG</sequence>
<dbReference type="EMBL" id="JACCDF010000004">
    <property type="protein sequence ID" value="NYS60439.1"/>
    <property type="molecule type" value="Genomic_DNA"/>
</dbReference>
<gene>
    <name evidence="1" type="ORF">HZS81_06640</name>
</gene>
<comment type="caution">
    <text evidence="1">The sequence shown here is derived from an EMBL/GenBank/DDBJ whole genome shotgun (WGS) entry which is preliminary data.</text>
</comment>
<evidence type="ECO:0000313" key="2">
    <source>
        <dbReference type="Proteomes" id="UP000586119"/>
    </source>
</evidence>
<proteinExistence type="predicted"/>
<evidence type="ECO:0000313" key="1">
    <source>
        <dbReference type="EMBL" id="NYS60439.1"/>
    </source>
</evidence>
<dbReference type="PIRSF" id="PIRSF018634">
    <property type="entry name" value="UCP018634"/>
    <property type="match status" value="1"/>
</dbReference>
<dbReference type="InterPro" id="IPR009387">
    <property type="entry name" value="HigB-2"/>
</dbReference>